<reference evidence="1" key="1">
    <citation type="journal article" date="2022" name="bioRxiv">
        <title>Sequencing and chromosome-scale assembly of the giantPleurodeles waltlgenome.</title>
        <authorList>
            <person name="Brown T."/>
            <person name="Elewa A."/>
            <person name="Iarovenko S."/>
            <person name="Subramanian E."/>
            <person name="Araus A.J."/>
            <person name="Petzold A."/>
            <person name="Susuki M."/>
            <person name="Suzuki K.-i.T."/>
            <person name="Hayashi T."/>
            <person name="Toyoda A."/>
            <person name="Oliveira C."/>
            <person name="Osipova E."/>
            <person name="Leigh N.D."/>
            <person name="Simon A."/>
            <person name="Yun M.H."/>
        </authorList>
    </citation>
    <scope>NUCLEOTIDE SEQUENCE</scope>
    <source>
        <strain evidence="1">20211129_DDA</strain>
        <tissue evidence="1">Liver</tissue>
    </source>
</reference>
<accession>A0AAV7NPX6</accession>
<keyword evidence="2" id="KW-1185">Reference proteome</keyword>
<comment type="caution">
    <text evidence="1">The sequence shown here is derived from an EMBL/GenBank/DDBJ whole genome shotgun (WGS) entry which is preliminary data.</text>
</comment>
<evidence type="ECO:0000313" key="1">
    <source>
        <dbReference type="EMBL" id="KAJ1115288.1"/>
    </source>
</evidence>
<evidence type="ECO:0000313" key="2">
    <source>
        <dbReference type="Proteomes" id="UP001066276"/>
    </source>
</evidence>
<dbReference type="Proteomes" id="UP001066276">
    <property type="component" value="Chromosome 8"/>
</dbReference>
<gene>
    <name evidence="1" type="ORF">NDU88_003514</name>
</gene>
<organism evidence="1 2">
    <name type="scientific">Pleurodeles waltl</name>
    <name type="common">Iberian ribbed newt</name>
    <dbReference type="NCBI Taxonomy" id="8319"/>
    <lineage>
        <taxon>Eukaryota</taxon>
        <taxon>Metazoa</taxon>
        <taxon>Chordata</taxon>
        <taxon>Craniata</taxon>
        <taxon>Vertebrata</taxon>
        <taxon>Euteleostomi</taxon>
        <taxon>Amphibia</taxon>
        <taxon>Batrachia</taxon>
        <taxon>Caudata</taxon>
        <taxon>Salamandroidea</taxon>
        <taxon>Salamandridae</taxon>
        <taxon>Pleurodelinae</taxon>
        <taxon>Pleurodeles</taxon>
    </lineage>
</organism>
<sequence>MVTLRTAELQYGGHVSPQDHLKRLRTSLACRIYLLHYLNQRVPRPPTFIKSRRAYRRSVREGALQRDVAQQFAWQGDVMQGLHDVKVDASRLDYDEKILEEGEVADDDS</sequence>
<name>A0AAV7NPX6_PLEWA</name>
<dbReference type="EMBL" id="JANPWB010000012">
    <property type="protein sequence ID" value="KAJ1115288.1"/>
    <property type="molecule type" value="Genomic_DNA"/>
</dbReference>
<proteinExistence type="predicted"/>
<dbReference type="AlphaFoldDB" id="A0AAV7NPX6"/>
<protein>
    <submittedName>
        <fullName evidence="1">Uncharacterized protein</fullName>
    </submittedName>
</protein>